<evidence type="ECO:0000313" key="6">
    <source>
        <dbReference type="RefSeq" id="XP_023930367.1"/>
    </source>
</evidence>
<feature type="compositionally biased region" description="Polar residues" evidence="2">
    <location>
        <begin position="1193"/>
        <end position="1228"/>
    </location>
</feature>
<protein>
    <submittedName>
        <fullName evidence="6">Inverted formin-2</fullName>
    </submittedName>
</protein>
<dbReference type="InterPro" id="IPR015425">
    <property type="entry name" value="FH2_Formin"/>
</dbReference>
<keyword evidence="5" id="KW-1185">Reference proteome</keyword>
<dbReference type="PANTHER" id="PTHR46345">
    <property type="entry name" value="INVERTED FORMIN-2"/>
    <property type="match status" value="1"/>
</dbReference>
<sequence length="1387" mass="152794">MAALFRRLFNRVNDSDGEQNGTPVDSMSDSVGGASPEKKRKSTKKSKDLSKKKAAKQAKTSQLGHNEDDAQGRSIKSGEDGHSHAHEGEMADTSGSNGSPPKRSRSKKMAPGGWFKKIAETFHNVDFENCEPEICVSLLRIPSMQTYSALKKKLKNATLDWVQGFLDNDGLEVLLDCVDSIGNRRVTQLADALMLLECVACIKAVMNSKRGLDYIVKHKEHTRKLVKALDTNNVMVKKQLFELFSALFVYSKEGYGVAMDALEFYRAAKKQRYRFSVIIYEMKRAEIVPYKATLLALVNCILVATEDLEERVRVRNEFIGLDLLDIIHDYENEDVEDLQVQVDVFNDEKQADDEIMSEEHPEMDLDNPREVFDAVFQRVCNKPQAQVLLSILQNFLQIDDENQDSDMVWLTLQRVVQRAVLNDRPESADKILDHILEEQKLQRSGSLVRSPTEDHAVQTDLYLPVIANGAVTTTEDRKTFQELVDKVETISVNASPTTVNMPGAVNVFPGCKVGGTETAGMAPTSPKPAAGQTLSPPPPPPPPPPGIGASAIPPPPPPPPPPPGSAIPPPPPPPPPPPVLLLVLVFHHLHHPLVLVFRHLHHPLVAVARPHPPPLPGGQLIVPQRANTYAAAPSPSMAPLPAPKMSMRAFNWTKVPNTTISRQVSVWNEVIYLKEPVKLNFDKIEELFSQKKIEKSKPKEEVKPKQPKEILLLDGKRSMNINIFLKQFRAPNEEVIKMIQSLDGSKIGAEKLRGLINILPQQDEIEMLKAFAGDRALLGNAEKYYDLLVAVPGYKISLEGMLLMEEFAGSRDDLARDIKNMISAITSLLESSSLKAFLRVVLEAGNFMNTGKHAGNAIGFKINSLNKLTDTRANKPRMTLLHYLVQEGEKEEGVINFAEDLVATLKIASRLSVDNMTSEVNQLASSVNKLGTQLQNAPENIKNNFEKFVQTATADVTELKASLEEIKELTLKLGKHFCENESTFKLEECLGNFKTFCERVIECRKENEQRALQEIKAEKRRKEREAMEAKRKEAGGKVVVPQEEETCIVDKLLMDIRRGFTLRKSNSVTAADSGAPSSPRSRRISRMKQQNSKNAAKLKKENAIEESQSESQSEEKNKSPKADGDDKVEHKDATPEKAKQVSVDVEEAPTNNVEATANVSSPPKSESESTSNVETTADVSSPSNNESESTNNVKTTANMSSLPNNESESTISAAAVDNSNHTASNTLEQHIKSAPESADNIESESQNSEHEKKGSAHVKSENGSALPASSDIANSLPAELEGPPHKSTDTKTENEQVKVDNGKPTPSQSSSHDSSSSSDSSSSASESDTDEKGKKKETLTEKSKQTNANALHTATSKNNEHEEKLMKENNQEQPCVEINGDVSGSKC</sequence>
<dbReference type="GO" id="GO:0003779">
    <property type="term" value="F:actin binding"/>
    <property type="evidence" value="ECO:0007669"/>
    <property type="project" value="InterPro"/>
</dbReference>
<feature type="compositionally biased region" description="Basic and acidic residues" evidence="2">
    <location>
        <begin position="1330"/>
        <end position="1344"/>
    </location>
</feature>
<evidence type="ECO:0000256" key="2">
    <source>
        <dbReference type="SAM" id="MobiDB-lite"/>
    </source>
</evidence>
<dbReference type="Gene3D" id="1.25.10.10">
    <property type="entry name" value="Leucine-rich Repeat Variant"/>
    <property type="match status" value="1"/>
</dbReference>
<dbReference type="Gene3D" id="1.10.238.150">
    <property type="entry name" value="Formin, FH3 diaphanous domain"/>
    <property type="match status" value="1"/>
</dbReference>
<evidence type="ECO:0000259" key="3">
    <source>
        <dbReference type="PROSITE" id="PS51232"/>
    </source>
</evidence>
<feature type="compositionally biased region" description="Low complexity" evidence="2">
    <location>
        <begin position="1160"/>
        <end position="1192"/>
    </location>
</feature>
<feature type="compositionally biased region" description="Pro residues" evidence="2">
    <location>
        <begin position="535"/>
        <end position="572"/>
    </location>
</feature>
<feature type="region of interest" description="Disordered" evidence="2">
    <location>
        <begin position="517"/>
        <end position="572"/>
    </location>
</feature>
<accession>A0A2R2MJX7</accession>
<dbReference type="PROSITE" id="PS51444">
    <property type="entry name" value="FH2"/>
    <property type="match status" value="1"/>
</dbReference>
<feature type="coiled-coil region" evidence="1">
    <location>
        <begin position="998"/>
        <end position="1032"/>
    </location>
</feature>
<dbReference type="InterPro" id="IPR010473">
    <property type="entry name" value="GTPase-bd"/>
</dbReference>
<feature type="compositionally biased region" description="Low complexity" evidence="2">
    <location>
        <begin position="1307"/>
        <end position="1326"/>
    </location>
</feature>
<evidence type="ECO:0000256" key="1">
    <source>
        <dbReference type="SAM" id="Coils"/>
    </source>
</evidence>
<feature type="compositionally biased region" description="Basic and acidic residues" evidence="2">
    <location>
        <begin position="1282"/>
        <end position="1301"/>
    </location>
</feature>
<dbReference type="SUPFAM" id="SSF101447">
    <property type="entry name" value="Formin homology 2 domain (FH2 domain)"/>
    <property type="match status" value="1"/>
</dbReference>
<feature type="compositionally biased region" description="Polar residues" evidence="2">
    <location>
        <begin position="18"/>
        <end position="29"/>
    </location>
</feature>
<dbReference type="Pfam" id="PF02181">
    <property type="entry name" value="FH2"/>
    <property type="match status" value="1"/>
</dbReference>
<dbReference type="GO" id="GO:0030036">
    <property type="term" value="P:actin cytoskeleton organization"/>
    <property type="evidence" value="ECO:0007669"/>
    <property type="project" value="InterPro"/>
</dbReference>
<name>A0A2R2MJX7_LINAN</name>
<dbReference type="InterPro" id="IPR042201">
    <property type="entry name" value="FH2_Formin_sf"/>
</dbReference>
<dbReference type="RefSeq" id="XP_023930367.1">
    <property type="nucleotide sequence ID" value="XM_024074599.1"/>
</dbReference>
<dbReference type="SMART" id="SM01140">
    <property type="entry name" value="Drf_GBD"/>
    <property type="match status" value="1"/>
</dbReference>
<feature type="region of interest" description="Disordered" evidence="2">
    <location>
        <begin position="1067"/>
        <end position="1387"/>
    </location>
</feature>
<dbReference type="InParanoid" id="A0A2R2MJX7"/>
<dbReference type="InterPro" id="IPR010472">
    <property type="entry name" value="FH3_dom"/>
</dbReference>
<dbReference type="Pfam" id="PF06371">
    <property type="entry name" value="Drf_GBD"/>
    <property type="match status" value="1"/>
</dbReference>
<dbReference type="GeneID" id="106151447"/>
<dbReference type="SUPFAM" id="SSF48371">
    <property type="entry name" value="ARM repeat"/>
    <property type="match status" value="1"/>
</dbReference>
<dbReference type="PROSITE" id="PS51232">
    <property type="entry name" value="GBD_FH3"/>
    <property type="match status" value="1"/>
</dbReference>
<evidence type="ECO:0000259" key="4">
    <source>
        <dbReference type="PROSITE" id="PS51444"/>
    </source>
</evidence>
<dbReference type="Proteomes" id="UP000085678">
    <property type="component" value="Unplaced"/>
</dbReference>
<reference evidence="6" key="1">
    <citation type="submission" date="2025-08" db="UniProtKB">
        <authorList>
            <consortium name="RefSeq"/>
        </authorList>
    </citation>
    <scope>IDENTIFICATION</scope>
    <source>
        <tissue evidence="6">Gonads</tissue>
    </source>
</reference>
<feature type="compositionally biased region" description="Polar residues" evidence="2">
    <location>
        <begin position="1149"/>
        <end position="1159"/>
    </location>
</feature>
<keyword evidence="1" id="KW-0175">Coiled coil</keyword>
<feature type="compositionally biased region" description="Basic and acidic residues" evidence="2">
    <location>
        <begin position="1247"/>
        <end position="1260"/>
    </location>
</feature>
<proteinExistence type="predicted"/>
<dbReference type="FunCoup" id="A0A2R2MJX7">
    <property type="interactions" value="59"/>
</dbReference>
<dbReference type="STRING" id="7574.A0A2R2MJX7"/>
<dbReference type="PANTHER" id="PTHR46345:SF8">
    <property type="entry name" value="FORMIN 3, ISOFORM B"/>
    <property type="match status" value="1"/>
</dbReference>
<dbReference type="KEGG" id="lak:106151447"/>
<gene>
    <name evidence="6" type="primary">LOC106151447</name>
</gene>
<dbReference type="SMART" id="SM00498">
    <property type="entry name" value="FH2"/>
    <property type="match status" value="1"/>
</dbReference>
<feature type="domain" description="FH2" evidence="4">
    <location>
        <begin position="637"/>
        <end position="1026"/>
    </location>
</feature>
<evidence type="ECO:0000313" key="5">
    <source>
        <dbReference type="Proteomes" id="UP000085678"/>
    </source>
</evidence>
<dbReference type="InterPro" id="IPR011989">
    <property type="entry name" value="ARM-like"/>
</dbReference>
<feature type="region of interest" description="Disordered" evidence="2">
    <location>
        <begin position="1"/>
        <end position="110"/>
    </location>
</feature>
<feature type="domain" description="GBD/FH3" evidence="3">
    <location>
        <begin position="5"/>
        <end position="427"/>
    </location>
</feature>
<organism evidence="5 6">
    <name type="scientific">Lingula anatina</name>
    <name type="common">Brachiopod</name>
    <name type="synonym">Lingula unguis</name>
    <dbReference type="NCBI Taxonomy" id="7574"/>
    <lineage>
        <taxon>Eukaryota</taxon>
        <taxon>Metazoa</taxon>
        <taxon>Spiralia</taxon>
        <taxon>Lophotrochozoa</taxon>
        <taxon>Brachiopoda</taxon>
        <taxon>Linguliformea</taxon>
        <taxon>Lingulata</taxon>
        <taxon>Lingulida</taxon>
        <taxon>Linguloidea</taxon>
        <taxon>Lingulidae</taxon>
        <taxon>Lingula</taxon>
    </lineage>
</organism>
<dbReference type="Gene3D" id="1.20.58.2220">
    <property type="entry name" value="Formin, FH2 domain"/>
    <property type="match status" value="1"/>
</dbReference>
<dbReference type="OrthoDB" id="26518at2759"/>
<feature type="compositionally biased region" description="Polar residues" evidence="2">
    <location>
        <begin position="1345"/>
        <end position="1357"/>
    </location>
</feature>
<feature type="compositionally biased region" description="Basic and acidic residues" evidence="2">
    <location>
        <begin position="1358"/>
        <end position="1370"/>
    </location>
</feature>
<dbReference type="SMART" id="SM01139">
    <property type="entry name" value="Drf_FH3"/>
    <property type="match status" value="1"/>
</dbReference>
<dbReference type="InterPro" id="IPR014768">
    <property type="entry name" value="GBD/FH3_dom"/>
</dbReference>
<dbReference type="InterPro" id="IPR016024">
    <property type="entry name" value="ARM-type_fold"/>
</dbReference>
<feature type="compositionally biased region" description="Basic and acidic residues" evidence="2">
    <location>
        <begin position="65"/>
        <end position="89"/>
    </location>
</feature>
<dbReference type="GO" id="GO:0031267">
    <property type="term" value="F:small GTPase binding"/>
    <property type="evidence" value="ECO:0007669"/>
    <property type="project" value="InterPro"/>
</dbReference>
<feature type="compositionally biased region" description="Basic and acidic residues" evidence="2">
    <location>
        <begin position="1113"/>
        <end position="1139"/>
    </location>
</feature>
<dbReference type="Pfam" id="PF06367">
    <property type="entry name" value="Drf_FH3"/>
    <property type="match status" value="1"/>
</dbReference>